<dbReference type="GO" id="GO:0006351">
    <property type="term" value="P:DNA-templated transcription"/>
    <property type="evidence" value="ECO:0007669"/>
    <property type="project" value="TreeGrafter"/>
</dbReference>
<name>A0A1M6PAQ0_MEGEL</name>
<keyword evidence="2" id="KW-1277">Toxin-antitoxin system</keyword>
<dbReference type="EMBL" id="JABBJH010000012">
    <property type="protein sequence ID" value="NMK39461.1"/>
    <property type="molecule type" value="Genomic_DNA"/>
</dbReference>
<protein>
    <submittedName>
        <fullName evidence="3">Type II toxin-antitoxin system RelB/DinJ family antitoxin</fullName>
    </submittedName>
</protein>
<comment type="caution">
    <text evidence="3">The sequence shown here is derived from an EMBL/GenBank/DDBJ whole genome shotgun (WGS) entry which is preliminary data.</text>
</comment>
<dbReference type="PANTHER" id="PTHR38781">
    <property type="entry name" value="ANTITOXIN DINJ-RELATED"/>
    <property type="match status" value="1"/>
</dbReference>
<dbReference type="NCBIfam" id="TIGR02384">
    <property type="entry name" value="RelB_DinJ"/>
    <property type="match status" value="1"/>
</dbReference>
<dbReference type="RefSeq" id="WP_014016456.1">
    <property type="nucleotide sequence ID" value="NZ_AP031433.1"/>
</dbReference>
<evidence type="ECO:0000313" key="3">
    <source>
        <dbReference type="EMBL" id="NMK39461.1"/>
    </source>
</evidence>
<dbReference type="InterPro" id="IPR007337">
    <property type="entry name" value="RelB/DinJ"/>
</dbReference>
<dbReference type="Proteomes" id="UP000536773">
    <property type="component" value="Unassembled WGS sequence"/>
</dbReference>
<reference evidence="3 4" key="1">
    <citation type="submission" date="2020-04" db="EMBL/GenBank/DDBJ databases">
        <authorList>
            <person name="Hitch T.C.A."/>
            <person name="Wylensek D."/>
            <person name="Clavel T."/>
        </authorList>
    </citation>
    <scope>NUCLEOTIDE SEQUENCE [LARGE SCALE GENOMIC DNA]</scope>
    <source>
        <strain evidence="3 4">WCA-386-APC-2A</strain>
    </source>
</reference>
<evidence type="ECO:0000256" key="2">
    <source>
        <dbReference type="ARBA" id="ARBA00022649"/>
    </source>
</evidence>
<accession>A0A1M6PAQ0</accession>
<organism evidence="3 4">
    <name type="scientific">Megasphaera elsdenii</name>
    <dbReference type="NCBI Taxonomy" id="907"/>
    <lineage>
        <taxon>Bacteria</taxon>
        <taxon>Bacillati</taxon>
        <taxon>Bacillota</taxon>
        <taxon>Negativicutes</taxon>
        <taxon>Veillonellales</taxon>
        <taxon>Veillonellaceae</taxon>
        <taxon>Megasphaera</taxon>
    </lineage>
</organism>
<gene>
    <name evidence="3" type="ORF">HG933_08785</name>
</gene>
<dbReference type="Gene3D" id="1.10.1220.10">
    <property type="entry name" value="Met repressor-like"/>
    <property type="match status" value="1"/>
</dbReference>
<evidence type="ECO:0000313" key="4">
    <source>
        <dbReference type="Proteomes" id="UP000536773"/>
    </source>
</evidence>
<dbReference type="Pfam" id="PF04221">
    <property type="entry name" value="RelB"/>
    <property type="match status" value="1"/>
</dbReference>
<comment type="similarity">
    <text evidence="1">Belongs to the RelB/DinJ antitoxin family.</text>
</comment>
<dbReference type="GO" id="GO:0006355">
    <property type="term" value="P:regulation of DNA-templated transcription"/>
    <property type="evidence" value="ECO:0007669"/>
    <property type="project" value="InterPro"/>
</dbReference>
<dbReference type="GeneID" id="97492927"/>
<evidence type="ECO:0000256" key="1">
    <source>
        <dbReference type="ARBA" id="ARBA00010562"/>
    </source>
</evidence>
<sequence length="61" mass="6902">MASQIGVSFRINKELKEDFEAFCDSVGLSMSTAIILFIKTAVREQRIPFEVKAPGQNDMRH</sequence>
<dbReference type="AlphaFoldDB" id="A0A1M6PAQ0"/>
<proteinExistence type="inferred from homology"/>
<dbReference type="InterPro" id="IPR013321">
    <property type="entry name" value="Arc_rbn_hlx_hlx"/>
</dbReference>
<dbReference type="PANTHER" id="PTHR38781:SF1">
    <property type="entry name" value="ANTITOXIN DINJ-RELATED"/>
    <property type="match status" value="1"/>
</dbReference>